<feature type="transmembrane region" description="Helical" evidence="8">
    <location>
        <begin position="126"/>
        <end position="151"/>
    </location>
</feature>
<dbReference type="GO" id="GO:0005886">
    <property type="term" value="C:plasma membrane"/>
    <property type="evidence" value="ECO:0007669"/>
    <property type="project" value="UniProtKB-SubCell"/>
</dbReference>
<keyword evidence="4 8" id="KW-1003">Cell membrane</keyword>
<comment type="subcellular location">
    <subcellularLocation>
        <location evidence="1 8">Cell membrane</location>
        <topology evidence="1 8">Multi-pass membrane protein</topology>
    </subcellularLocation>
</comment>
<keyword evidence="3" id="KW-0813">Transport</keyword>
<accession>A0A0C2JN48</accession>
<keyword evidence="10" id="KW-1185">Reference proteome</keyword>
<feature type="transmembrane region" description="Helical" evidence="8">
    <location>
        <begin position="97"/>
        <end position="114"/>
    </location>
</feature>
<dbReference type="Pfam" id="PF01925">
    <property type="entry name" value="TauE"/>
    <property type="match status" value="1"/>
</dbReference>
<evidence type="ECO:0000256" key="6">
    <source>
        <dbReference type="ARBA" id="ARBA00022989"/>
    </source>
</evidence>
<gene>
    <name evidence="9" type="ORF">LP52_02070</name>
</gene>
<dbReference type="OrthoDB" id="5472127at2"/>
<dbReference type="InterPro" id="IPR002781">
    <property type="entry name" value="TM_pro_TauE-like"/>
</dbReference>
<keyword evidence="5 8" id="KW-0812">Transmembrane</keyword>
<dbReference type="InterPro" id="IPR052017">
    <property type="entry name" value="TSUP"/>
</dbReference>
<dbReference type="STRING" id="183763.LP52_02070"/>
<name>A0A0C2JN48_9ACTN</name>
<evidence type="ECO:0000256" key="5">
    <source>
        <dbReference type="ARBA" id="ARBA00022692"/>
    </source>
</evidence>
<feature type="transmembrane region" description="Helical" evidence="8">
    <location>
        <begin position="71"/>
        <end position="91"/>
    </location>
</feature>
<reference evidence="10" key="1">
    <citation type="journal article" date="2015" name="Chem. Biol.">
        <title>Structure, bioactivity, and resistance mechanism of streptomonomicin, an unusual lasso Peptide from an understudied halophilic actinomycete.</title>
        <authorList>
            <person name="Metelev M."/>
            <person name="Tietz J.I."/>
            <person name="Melby J.O."/>
            <person name="Blair P.M."/>
            <person name="Zhu L."/>
            <person name="Livnat I."/>
            <person name="Severinov K."/>
            <person name="Mitchell D.A."/>
        </authorList>
    </citation>
    <scope>NUCLEOTIDE SEQUENCE [LARGE SCALE GENOMIC DNA]</scope>
    <source>
        <strain evidence="10">YIM 90003</strain>
    </source>
</reference>
<dbReference type="Proteomes" id="UP000031675">
    <property type="component" value="Unassembled WGS sequence"/>
</dbReference>
<comment type="similarity">
    <text evidence="2 8">Belongs to the 4-toluene sulfonate uptake permease (TSUP) (TC 2.A.102) family.</text>
</comment>
<organism evidence="9 10">
    <name type="scientific">Streptomonospora alba</name>
    <dbReference type="NCBI Taxonomy" id="183763"/>
    <lineage>
        <taxon>Bacteria</taxon>
        <taxon>Bacillati</taxon>
        <taxon>Actinomycetota</taxon>
        <taxon>Actinomycetes</taxon>
        <taxon>Streptosporangiales</taxon>
        <taxon>Nocardiopsidaceae</taxon>
        <taxon>Streptomonospora</taxon>
    </lineage>
</organism>
<evidence type="ECO:0000256" key="3">
    <source>
        <dbReference type="ARBA" id="ARBA00022448"/>
    </source>
</evidence>
<evidence type="ECO:0000256" key="8">
    <source>
        <dbReference type="RuleBase" id="RU363041"/>
    </source>
</evidence>
<evidence type="ECO:0000256" key="7">
    <source>
        <dbReference type="ARBA" id="ARBA00023136"/>
    </source>
</evidence>
<dbReference type="RefSeq" id="WP_040270249.1">
    <property type="nucleotide sequence ID" value="NZ_JROO01000004.1"/>
</dbReference>
<proteinExistence type="inferred from homology"/>
<comment type="caution">
    <text evidence="9">The sequence shown here is derived from an EMBL/GenBank/DDBJ whole genome shotgun (WGS) entry which is preliminary data.</text>
</comment>
<protein>
    <recommendedName>
        <fullName evidence="8">Probable membrane transporter protein</fullName>
    </recommendedName>
</protein>
<evidence type="ECO:0000256" key="1">
    <source>
        <dbReference type="ARBA" id="ARBA00004651"/>
    </source>
</evidence>
<feature type="transmembrane region" description="Helical" evidence="8">
    <location>
        <begin position="217"/>
        <end position="235"/>
    </location>
</feature>
<evidence type="ECO:0000313" key="10">
    <source>
        <dbReference type="Proteomes" id="UP000031675"/>
    </source>
</evidence>
<keyword evidence="6 8" id="KW-1133">Transmembrane helix</keyword>
<dbReference type="AlphaFoldDB" id="A0A0C2JN48"/>
<feature type="transmembrane region" description="Helical" evidence="8">
    <location>
        <begin position="163"/>
        <end position="182"/>
    </location>
</feature>
<dbReference type="PANTHER" id="PTHR30269:SF37">
    <property type="entry name" value="MEMBRANE TRANSPORTER PROTEIN"/>
    <property type="match status" value="1"/>
</dbReference>
<dbReference type="EMBL" id="JROO01000004">
    <property type="protein sequence ID" value="KII00361.1"/>
    <property type="molecule type" value="Genomic_DNA"/>
</dbReference>
<feature type="transmembrane region" description="Helical" evidence="8">
    <location>
        <begin position="189"/>
        <end position="205"/>
    </location>
</feature>
<evidence type="ECO:0000256" key="4">
    <source>
        <dbReference type="ARBA" id="ARBA00022475"/>
    </source>
</evidence>
<keyword evidence="7 8" id="KW-0472">Membrane</keyword>
<dbReference type="PANTHER" id="PTHR30269">
    <property type="entry name" value="TRANSMEMBRANE PROTEIN YFCA"/>
    <property type="match status" value="1"/>
</dbReference>
<evidence type="ECO:0000256" key="2">
    <source>
        <dbReference type="ARBA" id="ARBA00009142"/>
    </source>
</evidence>
<feature type="transmembrane region" description="Helical" evidence="8">
    <location>
        <begin position="46"/>
        <end position="64"/>
    </location>
</feature>
<sequence length="240" mass="24099">MPELSFLLVAGTAVLLGAVVQSSVGLGLGLVAAPVVAMLDPALMPGTMLIATFVLPAFTVAAEWRNVDWRGLGWAVLGRLPGSAGAVWVVATVPPRALAAGVGVMVLVAVALTVRSVRVRIHRGSLLAAGLVSGFTGTATSIGGPPIALLYQHESAGRIRGTLGAFFLAGTLMSLCLLAAGGQLHASEISAGLGLIPFVVAGFAAGRPLCRVIDAGLMRAALLVVVTISGIVLLVQSALG</sequence>
<evidence type="ECO:0000313" key="9">
    <source>
        <dbReference type="EMBL" id="KII00361.1"/>
    </source>
</evidence>